<evidence type="ECO:0000313" key="1">
    <source>
        <dbReference type="EMBL" id="CAL1381371.1"/>
    </source>
</evidence>
<dbReference type="Proteomes" id="UP001497516">
    <property type="component" value="Chromosome 4"/>
</dbReference>
<name>A0AAV2E678_9ROSI</name>
<reference evidence="1 2" key="1">
    <citation type="submission" date="2024-04" db="EMBL/GenBank/DDBJ databases">
        <authorList>
            <person name="Fracassetti M."/>
        </authorList>
    </citation>
    <scope>NUCLEOTIDE SEQUENCE [LARGE SCALE GENOMIC DNA]</scope>
</reference>
<proteinExistence type="predicted"/>
<sequence length="112" mass="12464">MATGESTMSSTSDIVTNADSAILLTSPLYLHPYENLAQLFWSDLLTDLNYGEWINDMTKTLISKNKMAFVDSSLARSAAGTGVRADAWDRCDGQRLAQDWYEQRGAQQHAWG</sequence>
<evidence type="ECO:0000313" key="2">
    <source>
        <dbReference type="Proteomes" id="UP001497516"/>
    </source>
</evidence>
<organism evidence="1 2">
    <name type="scientific">Linum trigynum</name>
    <dbReference type="NCBI Taxonomy" id="586398"/>
    <lineage>
        <taxon>Eukaryota</taxon>
        <taxon>Viridiplantae</taxon>
        <taxon>Streptophyta</taxon>
        <taxon>Embryophyta</taxon>
        <taxon>Tracheophyta</taxon>
        <taxon>Spermatophyta</taxon>
        <taxon>Magnoliopsida</taxon>
        <taxon>eudicotyledons</taxon>
        <taxon>Gunneridae</taxon>
        <taxon>Pentapetalae</taxon>
        <taxon>rosids</taxon>
        <taxon>fabids</taxon>
        <taxon>Malpighiales</taxon>
        <taxon>Linaceae</taxon>
        <taxon>Linum</taxon>
    </lineage>
</organism>
<accession>A0AAV2E678</accession>
<gene>
    <name evidence="1" type="ORF">LTRI10_LOCUS22753</name>
</gene>
<keyword evidence="2" id="KW-1185">Reference proteome</keyword>
<dbReference type="AlphaFoldDB" id="A0AAV2E678"/>
<dbReference type="EMBL" id="OZ034817">
    <property type="protein sequence ID" value="CAL1381371.1"/>
    <property type="molecule type" value="Genomic_DNA"/>
</dbReference>
<evidence type="ECO:0008006" key="3">
    <source>
        <dbReference type="Google" id="ProtNLM"/>
    </source>
</evidence>
<protein>
    <recommendedName>
        <fullName evidence="3">NADPH-dependent FMN reductase-like domain-containing protein</fullName>
    </recommendedName>
</protein>